<accession>A2GEI1</accession>
<dbReference type="VEuPathDB" id="TrichDB:TVAGG3_0286400"/>
<sequence>MIQPYRKLRFLEGCLIPFDCHVQFGLEFSDKSVVKDYIRMVDRSFAGLHTKLVGKDEIAENKDPITIKRIPKFADNSLELATTYASKNRTPYTEALATMFVSDNKIVVDASHSVTDGMFIIQLVEALQNGSIPKEPVTKFYSQESLFEEEIKNRPLPETNVTDLSHLNHHFKEDEPHHRPNQFIQKMIPFEKLSCYNKRTQKVSKLTESLWTSEMLAAVAMNGEYDKLGLMTCVNLRKSDKFDPSHPLQMSNIDVVADAKPSEKVGDLAARMRENFERKFHTPGLRLTQTTNQEEIKGFKGWAKQGNYSFLALSHIGKLKFKRPISNVTIHTEMFENPYSPQATIFSHTVESEAGRFLKYRYNFMPSHFPAREAEYFAKSMKFALQNIKFDEKIEDAVKRIVEFQSKM</sequence>
<dbReference type="OrthoDB" id="10654842at2759"/>
<proteinExistence type="predicted"/>
<dbReference type="AlphaFoldDB" id="A2GEI1"/>
<gene>
    <name evidence="1" type="ORF">TVAG_530140</name>
</gene>
<evidence type="ECO:0008006" key="3">
    <source>
        <dbReference type="Google" id="ProtNLM"/>
    </source>
</evidence>
<dbReference type="KEGG" id="tva:4742068"/>
<reference evidence="1" key="1">
    <citation type="submission" date="2006-10" db="EMBL/GenBank/DDBJ databases">
        <authorList>
            <person name="Amadeo P."/>
            <person name="Zhao Q."/>
            <person name="Wortman J."/>
            <person name="Fraser-Liggett C."/>
            <person name="Carlton J."/>
        </authorList>
    </citation>
    <scope>NUCLEOTIDE SEQUENCE</scope>
    <source>
        <strain evidence="1">G3</strain>
    </source>
</reference>
<dbReference type="InParanoid" id="A2GEI1"/>
<dbReference type="RefSeq" id="XP_001297366.1">
    <property type="nucleotide sequence ID" value="XM_001297365.1"/>
</dbReference>
<evidence type="ECO:0000313" key="2">
    <source>
        <dbReference type="Proteomes" id="UP000001542"/>
    </source>
</evidence>
<reference evidence="1" key="2">
    <citation type="journal article" date="2007" name="Science">
        <title>Draft genome sequence of the sexually transmitted pathogen Trichomonas vaginalis.</title>
        <authorList>
            <person name="Carlton J.M."/>
            <person name="Hirt R.P."/>
            <person name="Silva J.C."/>
            <person name="Delcher A.L."/>
            <person name="Schatz M."/>
            <person name="Zhao Q."/>
            <person name="Wortman J.R."/>
            <person name="Bidwell S.L."/>
            <person name="Alsmark U.C.M."/>
            <person name="Besteiro S."/>
            <person name="Sicheritz-Ponten T."/>
            <person name="Noel C.J."/>
            <person name="Dacks J.B."/>
            <person name="Foster P.G."/>
            <person name="Simillion C."/>
            <person name="Van de Peer Y."/>
            <person name="Miranda-Saavedra D."/>
            <person name="Barton G.J."/>
            <person name="Westrop G.D."/>
            <person name="Mueller S."/>
            <person name="Dessi D."/>
            <person name="Fiori P.L."/>
            <person name="Ren Q."/>
            <person name="Paulsen I."/>
            <person name="Zhang H."/>
            <person name="Bastida-Corcuera F.D."/>
            <person name="Simoes-Barbosa A."/>
            <person name="Brown M.T."/>
            <person name="Hayes R.D."/>
            <person name="Mukherjee M."/>
            <person name="Okumura C.Y."/>
            <person name="Schneider R."/>
            <person name="Smith A.J."/>
            <person name="Vanacova S."/>
            <person name="Villalvazo M."/>
            <person name="Haas B.J."/>
            <person name="Pertea M."/>
            <person name="Feldblyum T.V."/>
            <person name="Utterback T.R."/>
            <person name="Shu C.L."/>
            <person name="Osoegawa K."/>
            <person name="de Jong P.J."/>
            <person name="Hrdy I."/>
            <person name="Horvathova L."/>
            <person name="Zubacova Z."/>
            <person name="Dolezal P."/>
            <person name="Malik S.B."/>
            <person name="Logsdon J.M. Jr."/>
            <person name="Henze K."/>
            <person name="Gupta A."/>
            <person name="Wang C.C."/>
            <person name="Dunne R.L."/>
            <person name="Upcroft J.A."/>
            <person name="Upcroft P."/>
            <person name="White O."/>
            <person name="Salzberg S.L."/>
            <person name="Tang P."/>
            <person name="Chiu C.-H."/>
            <person name="Lee Y.-S."/>
            <person name="Embley T.M."/>
            <person name="Coombs G.H."/>
            <person name="Mottram J.C."/>
            <person name="Tachezy J."/>
            <person name="Fraser-Liggett C.M."/>
            <person name="Johnson P.J."/>
        </authorList>
    </citation>
    <scope>NUCLEOTIDE SEQUENCE [LARGE SCALE GENOMIC DNA]</scope>
    <source>
        <strain evidence="1">G3</strain>
    </source>
</reference>
<keyword evidence="2" id="KW-1185">Reference proteome</keyword>
<protein>
    <recommendedName>
        <fullName evidence="3">Condensation domain-containing protein</fullName>
    </recommendedName>
</protein>
<dbReference type="VEuPathDB" id="TrichDB:TVAG_530140"/>
<dbReference type="VEuPathDB" id="TrichDB:TVAGG3_0285730"/>
<name>A2GEI1_TRIV3</name>
<dbReference type="Proteomes" id="UP000001542">
    <property type="component" value="Unassembled WGS sequence"/>
</dbReference>
<dbReference type="EMBL" id="DS115364">
    <property type="protein sequence ID" value="EAX84436.1"/>
    <property type="molecule type" value="Genomic_DNA"/>
</dbReference>
<evidence type="ECO:0000313" key="1">
    <source>
        <dbReference type="EMBL" id="EAX84436.1"/>
    </source>
</evidence>
<organism evidence="1 2">
    <name type="scientific">Trichomonas vaginalis (strain ATCC PRA-98 / G3)</name>
    <dbReference type="NCBI Taxonomy" id="412133"/>
    <lineage>
        <taxon>Eukaryota</taxon>
        <taxon>Metamonada</taxon>
        <taxon>Parabasalia</taxon>
        <taxon>Trichomonadida</taxon>
        <taxon>Trichomonadidae</taxon>
        <taxon>Trichomonas</taxon>
    </lineage>
</organism>